<comment type="caution">
    <text evidence="3">The sequence shown here is derived from an EMBL/GenBank/DDBJ whole genome shotgun (WGS) entry which is preliminary data.</text>
</comment>
<feature type="compositionally biased region" description="Low complexity" evidence="2">
    <location>
        <begin position="138"/>
        <end position="152"/>
    </location>
</feature>
<feature type="compositionally biased region" description="Low complexity" evidence="2">
    <location>
        <begin position="1"/>
        <end position="15"/>
    </location>
</feature>
<feature type="region of interest" description="Disordered" evidence="2">
    <location>
        <begin position="1"/>
        <end position="69"/>
    </location>
</feature>
<sequence length="185" mass="19610">MAASTTPSPSPSRTASPERPEPSQAPERRKSGRAITQTRRLQSMDKTCSQPPLPSVLKHAKTKASEPATTHAARMIGILKGIDGKCNTMAQALERAETRADKAEGKIVLLEKQIETLMEVIKKQYNEQTQTYASIAGSASPSTSVTSTRSVSCNTAATSGGSVSPNSSASQQSPQALPEWSIVSQ</sequence>
<accession>A0ABR0MAK8</accession>
<feature type="compositionally biased region" description="Low complexity" evidence="2">
    <location>
        <begin position="159"/>
        <end position="176"/>
    </location>
</feature>
<evidence type="ECO:0000313" key="4">
    <source>
        <dbReference type="Proteomes" id="UP001357485"/>
    </source>
</evidence>
<evidence type="ECO:0000313" key="3">
    <source>
        <dbReference type="EMBL" id="KAK5295683.1"/>
    </source>
</evidence>
<keyword evidence="1" id="KW-0175">Coiled coil</keyword>
<evidence type="ECO:0000256" key="1">
    <source>
        <dbReference type="SAM" id="Coils"/>
    </source>
</evidence>
<dbReference type="Proteomes" id="UP001357485">
    <property type="component" value="Unassembled WGS sequence"/>
</dbReference>
<evidence type="ECO:0000256" key="2">
    <source>
        <dbReference type="SAM" id="MobiDB-lite"/>
    </source>
</evidence>
<feature type="compositionally biased region" description="Polar residues" evidence="2">
    <location>
        <begin position="34"/>
        <end position="50"/>
    </location>
</feature>
<feature type="compositionally biased region" description="Basic and acidic residues" evidence="2">
    <location>
        <begin position="16"/>
        <end position="29"/>
    </location>
</feature>
<keyword evidence="4" id="KW-1185">Reference proteome</keyword>
<dbReference type="SUPFAM" id="SSF57997">
    <property type="entry name" value="Tropomyosin"/>
    <property type="match status" value="1"/>
</dbReference>
<reference evidence="3 4" key="1">
    <citation type="submission" date="2023-08" db="EMBL/GenBank/DDBJ databases">
        <title>Black Yeasts Isolated from many extreme environments.</title>
        <authorList>
            <person name="Coleine C."/>
            <person name="Stajich J.E."/>
            <person name="Selbmann L."/>
        </authorList>
    </citation>
    <scope>NUCLEOTIDE SEQUENCE [LARGE SCALE GENOMIC DNA]</scope>
    <source>
        <strain evidence="3 4">CCFEE 536</strain>
    </source>
</reference>
<name>A0ABR0MAK8_9PEZI</name>
<feature type="region of interest" description="Disordered" evidence="2">
    <location>
        <begin position="134"/>
        <end position="185"/>
    </location>
</feature>
<feature type="coiled-coil region" evidence="1">
    <location>
        <begin position="86"/>
        <end position="127"/>
    </location>
</feature>
<protein>
    <submittedName>
        <fullName evidence="3">Uncharacterized protein</fullName>
    </submittedName>
</protein>
<gene>
    <name evidence="3" type="ORF">LTR16_000907</name>
</gene>
<proteinExistence type="predicted"/>
<organism evidence="3 4">
    <name type="scientific">Cryomyces antarcticus</name>
    <dbReference type="NCBI Taxonomy" id="329879"/>
    <lineage>
        <taxon>Eukaryota</taxon>
        <taxon>Fungi</taxon>
        <taxon>Dikarya</taxon>
        <taxon>Ascomycota</taxon>
        <taxon>Pezizomycotina</taxon>
        <taxon>Dothideomycetes</taxon>
        <taxon>Dothideomycetes incertae sedis</taxon>
        <taxon>Cryomyces</taxon>
    </lineage>
</organism>
<dbReference type="EMBL" id="JAVRRA010000035">
    <property type="protein sequence ID" value="KAK5295683.1"/>
    <property type="molecule type" value="Genomic_DNA"/>
</dbReference>